<keyword evidence="2 4" id="KW-0378">Hydrolase</keyword>
<evidence type="ECO:0000256" key="4">
    <source>
        <dbReference type="RuleBase" id="RU361169"/>
    </source>
</evidence>
<keyword evidence="6" id="KW-1185">Reference proteome</keyword>
<dbReference type="InterPro" id="IPR006626">
    <property type="entry name" value="PbH1"/>
</dbReference>
<protein>
    <recommendedName>
        <fullName evidence="7">Endopolygalacturonase</fullName>
    </recommendedName>
</protein>
<reference evidence="5 6" key="2">
    <citation type="submission" date="2024-03" db="EMBL/GenBank/DDBJ databases">
        <title>The Genome Sequence of Enterococcus sp. DIV1094.</title>
        <authorList>
            <consortium name="The Broad Institute Genomics Platform"/>
            <consortium name="The Broad Institute Microbial Omics Core"/>
            <consortium name="The Broad Institute Genomic Center for Infectious Diseases"/>
            <person name="Earl A."/>
            <person name="Manson A."/>
            <person name="Gilmore M."/>
            <person name="Schwartman J."/>
            <person name="Shea T."/>
            <person name="Abouelleil A."/>
            <person name="Cao P."/>
            <person name="Chapman S."/>
            <person name="Cusick C."/>
            <person name="Young S."/>
            <person name="Neafsey D."/>
            <person name="Nusbaum C."/>
            <person name="Birren B."/>
        </authorList>
    </citation>
    <scope>NUCLEOTIDE SEQUENCE [LARGE SCALE GENOMIC DNA]</scope>
    <source>
        <strain evidence="5 6">DIV1094</strain>
    </source>
</reference>
<comment type="similarity">
    <text evidence="1 4">Belongs to the glycosyl hydrolase 28 family.</text>
</comment>
<name>A0ABZ2SU77_9ENTE</name>
<sequence length="440" mass="48689">MINILSLGASVDILNTTVIQQAIDQVAEIGGGRVTVPSGQFLTGPLCLKSNVELYLSPGAVLKFSDDPTHYPEILSSWEGVPKKVYASCIYAQQAENIAITGFGKLDGNGQKWWHIFRDGHESLEYPRPKLIGFDHCRRVTIRDVQLIDSPSWTIHPNHCQDVTVDHVAICNPADSPNTDGIDPESCNNVHISNCHIDVGDDCIAIKAGTEDAVDQVPCQNITITNCTMVHGHGGVVLGSEMSGGIRNVTISNCVFQETDRGIRLKTRRGRGGIIEDIRVTNVIMDQVLCPFVINLYYFCGPRGKDPYVWDKEVYPIDERTPQVRRVHFSAVTARNVHASAGFIYGLAEQAVQDISFDHIDISMAKDAKAGVPAMMTGLEPMRQQGFYVRFGKHISFHQITIEHHKGPAFMIEDSEDIPIKRMRATELDKKNVSIIEGTQ</sequence>
<dbReference type="InterPro" id="IPR000743">
    <property type="entry name" value="Glyco_hydro_28"/>
</dbReference>
<dbReference type="PROSITE" id="PS00502">
    <property type="entry name" value="POLYGALACTURONASE"/>
    <property type="match status" value="1"/>
</dbReference>
<dbReference type="Proteomes" id="UP000664360">
    <property type="component" value="Chromosome"/>
</dbReference>
<dbReference type="SMART" id="SM00710">
    <property type="entry name" value="PbH1"/>
    <property type="match status" value="5"/>
</dbReference>
<evidence type="ECO:0000313" key="6">
    <source>
        <dbReference type="Proteomes" id="UP000664360"/>
    </source>
</evidence>
<evidence type="ECO:0000256" key="2">
    <source>
        <dbReference type="ARBA" id="ARBA00022801"/>
    </source>
</evidence>
<accession>A0ABZ2SU77</accession>
<reference evidence="5 6" key="1">
    <citation type="submission" date="2021-03" db="EMBL/GenBank/DDBJ databases">
        <authorList>
            <person name="Gilmore M.S."/>
            <person name="Schwartzman J."/>
            <person name="Van Tyne D."/>
            <person name="Martin M."/>
            <person name="Earl A.M."/>
            <person name="Manson A.L."/>
            <person name="Straub T."/>
            <person name="Salamzade R."/>
            <person name="Saavedra J."/>
            <person name="Lebreton F."/>
            <person name="Prichula J."/>
            <person name="Schaufler K."/>
            <person name="Gaca A."/>
            <person name="Sgardioli B."/>
            <person name="Wagenaar J."/>
            <person name="Strong T."/>
        </authorList>
    </citation>
    <scope>NUCLEOTIDE SEQUENCE [LARGE SCALE GENOMIC DNA]</scope>
    <source>
        <strain evidence="5 6">DIV1094</strain>
    </source>
</reference>
<evidence type="ECO:0000256" key="3">
    <source>
        <dbReference type="ARBA" id="ARBA00023295"/>
    </source>
</evidence>
<dbReference type="InterPro" id="IPR011050">
    <property type="entry name" value="Pectin_lyase_fold/virulence"/>
</dbReference>
<proteinExistence type="inferred from homology"/>
<dbReference type="Pfam" id="PF00295">
    <property type="entry name" value="Glyco_hydro_28"/>
    <property type="match status" value="1"/>
</dbReference>
<evidence type="ECO:0000313" key="5">
    <source>
        <dbReference type="EMBL" id="WYJ79307.1"/>
    </source>
</evidence>
<evidence type="ECO:0008006" key="7">
    <source>
        <dbReference type="Google" id="ProtNLM"/>
    </source>
</evidence>
<dbReference type="PANTHER" id="PTHR31339:SF9">
    <property type="entry name" value="PLASMIN AND FIBRONECTIN-BINDING PROTEIN A"/>
    <property type="match status" value="1"/>
</dbReference>
<evidence type="ECO:0000256" key="1">
    <source>
        <dbReference type="ARBA" id="ARBA00008834"/>
    </source>
</evidence>
<dbReference type="Gene3D" id="2.160.20.10">
    <property type="entry name" value="Single-stranded right-handed beta-helix, Pectin lyase-like"/>
    <property type="match status" value="1"/>
</dbReference>
<dbReference type="InterPro" id="IPR012334">
    <property type="entry name" value="Pectin_lyas_fold"/>
</dbReference>
<dbReference type="SUPFAM" id="SSF51126">
    <property type="entry name" value="Pectin lyase-like"/>
    <property type="match status" value="1"/>
</dbReference>
<gene>
    <name evidence="5" type="ORF">DOK79_000819</name>
</gene>
<dbReference type="PANTHER" id="PTHR31339">
    <property type="entry name" value="PECTIN LYASE-RELATED"/>
    <property type="match status" value="1"/>
</dbReference>
<keyword evidence="3 4" id="KW-0326">Glycosidase</keyword>
<dbReference type="InterPro" id="IPR051801">
    <property type="entry name" value="GH28_Enzymes"/>
</dbReference>
<dbReference type="EMBL" id="CP147250">
    <property type="protein sequence ID" value="WYJ79307.1"/>
    <property type="molecule type" value="Genomic_DNA"/>
</dbReference>
<dbReference type="RefSeq" id="WP_206853808.1">
    <property type="nucleotide sequence ID" value="NZ_CP147250.1"/>
</dbReference>
<organism evidence="5 6">
    <name type="scientific">Candidatus Enterococcus mangumiae</name>
    <dbReference type="NCBI Taxonomy" id="2230878"/>
    <lineage>
        <taxon>Bacteria</taxon>
        <taxon>Bacillati</taxon>
        <taxon>Bacillota</taxon>
        <taxon>Bacilli</taxon>
        <taxon>Lactobacillales</taxon>
        <taxon>Enterococcaceae</taxon>
        <taxon>Enterococcus</taxon>
    </lineage>
</organism>